<dbReference type="PANTHER" id="PTHR34039:SF1">
    <property type="entry name" value="UPF0102 PROTEIN YRAN"/>
    <property type="match status" value="1"/>
</dbReference>
<dbReference type="EMBL" id="ALWX01000041">
    <property type="protein sequence ID" value="EKA61095.1"/>
    <property type="molecule type" value="Genomic_DNA"/>
</dbReference>
<protein>
    <recommendedName>
        <fullName evidence="2">UPF0102 protein B277_09472</fullName>
    </recommendedName>
</protein>
<proteinExistence type="inferred from homology"/>
<comment type="similarity">
    <text evidence="1 2">Belongs to the UPF0102 family.</text>
</comment>
<evidence type="ECO:0000256" key="2">
    <source>
        <dbReference type="HAMAP-Rule" id="MF_00048"/>
    </source>
</evidence>
<dbReference type="RefSeq" id="WP_007927449.1">
    <property type="nucleotide sequence ID" value="NZ_ALWX01000041.1"/>
</dbReference>
<dbReference type="Pfam" id="PF02021">
    <property type="entry name" value="UPF0102"/>
    <property type="match status" value="1"/>
</dbReference>
<dbReference type="InterPro" id="IPR011335">
    <property type="entry name" value="Restrct_endonuc-II-like"/>
</dbReference>
<dbReference type="OrthoDB" id="9794876at2"/>
<dbReference type="InterPro" id="IPR003509">
    <property type="entry name" value="UPF0102_YraN-like"/>
</dbReference>
<reference evidence="4" key="3">
    <citation type="submission" date="2017-11" db="EMBL/GenBank/DDBJ databases">
        <authorList>
            <person name="Seuylemezian A."/>
            <person name="Cooper K."/>
            <person name="Vaishampayan P."/>
        </authorList>
    </citation>
    <scope>NUCLEOTIDE SEQUENCE</scope>
    <source>
        <strain evidence="4">PVAS-1</strain>
    </source>
</reference>
<reference evidence="3 5" key="2">
    <citation type="journal article" date="2012" name="J. Bacteriol.">
        <title>Genome Sequence of Janibacter hoylei MTCC8307, Isolated from the Stratospheric Air.</title>
        <authorList>
            <person name="Pawar S.P."/>
            <person name="Dhotre D.P."/>
            <person name="Shetty S.A."/>
            <person name="Chowdhury S.P."/>
            <person name="Chaudhari B.L."/>
            <person name="Shouche Y.S."/>
        </authorList>
    </citation>
    <scope>NUCLEOTIDE SEQUENCE [LARGE SCALE GENOMIC DNA]</scope>
    <source>
        <strain evidence="3 5">PVAS-1</strain>
    </source>
</reference>
<evidence type="ECO:0000313" key="6">
    <source>
        <dbReference type="Proteomes" id="UP000288711"/>
    </source>
</evidence>
<evidence type="ECO:0000313" key="4">
    <source>
        <dbReference type="EMBL" id="RWU81888.1"/>
    </source>
</evidence>
<sequence length="128" mass="14071">MTRSGTSEQPTRARIGAEGEAFAERYLTGRGMRVLDRNWRCSSGEIDLVLLDGDIVVVCEVKTRRSKAFGEPIEAITRAKLARLRRLAGRWLAEHEVSCGGVRLDVVALHLDPATEAYQVRHVAGAGL</sequence>
<dbReference type="NCBIfam" id="TIGR00252">
    <property type="entry name" value="YraN family protein"/>
    <property type="match status" value="1"/>
</dbReference>
<dbReference type="Proteomes" id="UP000004474">
    <property type="component" value="Unassembled WGS sequence"/>
</dbReference>
<dbReference type="NCBIfam" id="NF009154">
    <property type="entry name" value="PRK12497.3-3"/>
    <property type="match status" value="1"/>
</dbReference>
<comment type="caution">
    <text evidence="3">The sequence shown here is derived from an EMBL/GenBank/DDBJ whole genome shotgun (WGS) entry which is preliminary data.</text>
</comment>
<dbReference type="NCBIfam" id="NF009150">
    <property type="entry name" value="PRK12497.1-3"/>
    <property type="match status" value="1"/>
</dbReference>
<dbReference type="HAMAP" id="MF_00048">
    <property type="entry name" value="UPF0102"/>
    <property type="match status" value="1"/>
</dbReference>
<reference evidence="4 6" key="1">
    <citation type="journal article" date="2009" name="Int. J. Syst. Evol. Microbiol.">
        <title>Janibacter hoylei sp. nov., Bacillus isronensis sp. nov. and Bacillus aryabhattai sp. nov., isolated from cryotubes used for collecting air from the upper atmosphere.</title>
        <authorList>
            <person name="Shivaji S."/>
            <person name="Chaturvedi P."/>
            <person name="Begum Z."/>
            <person name="Pindi P.K."/>
            <person name="Manorama R."/>
            <person name="Padmanaban D.A."/>
            <person name="Shouche Y.S."/>
            <person name="Pawar S."/>
            <person name="Vaishampayan P."/>
            <person name="Dutt C.B."/>
            <person name="Datta G.N."/>
            <person name="Manchanda R.K."/>
            <person name="Rao U.R."/>
            <person name="Bhargava P.M."/>
            <person name="Narlikar J.V."/>
        </authorList>
    </citation>
    <scope>NUCLEOTIDE SEQUENCE [LARGE SCALE GENOMIC DNA]</scope>
    <source>
        <strain evidence="4 6">PVAS-1</strain>
    </source>
</reference>
<name>K1DX03_9MICO</name>
<dbReference type="PANTHER" id="PTHR34039">
    <property type="entry name" value="UPF0102 PROTEIN YRAN"/>
    <property type="match status" value="1"/>
</dbReference>
<dbReference type="AlphaFoldDB" id="K1DX03"/>
<keyword evidence="6" id="KW-1185">Reference proteome</keyword>
<dbReference type="GO" id="GO:0003676">
    <property type="term" value="F:nucleic acid binding"/>
    <property type="evidence" value="ECO:0007669"/>
    <property type="project" value="InterPro"/>
</dbReference>
<evidence type="ECO:0000256" key="1">
    <source>
        <dbReference type="ARBA" id="ARBA00006738"/>
    </source>
</evidence>
<evidence type="ECO:0000313" key="5">
    <source>
        <dbReference type="Proteomes" id="UP000004474"/>
    </source>
</evidence>
<dbReference type="eggNOG" id="COG0792">
    <property type="taxonomic scope" value="Bacteria"/>
</dbReference>
<dbReference type="PATRIC" id="fig|1210046.3.peg.1812"/>
<dbReference type="STRING" id="1210046.B277_09472"/>
<dbReference type="Proteomes" id="UP000288711">
    <property type="component" value="Unassembled WGS sequence"/>
</dbReference>
<evidence type="ECO:0000313" key="3">
    <source>
        <dbReference type="EMBL" id="EKA61095.1"/>
    </source>
</evidence>
<gene>
    <name evidence="3" type="ORF">B277_09472</name>
    <name evidence="4" type="ORF">CWN80_13990</name>
</gene>
<accession>K1DX03</accession>
<dbReference type="SUPFAM" id="SSF52980">
    <property type="entry name" value="Restriction endonuclease-like"/>
    <property type="match status" value="1"/>
</dbReference>
<dbReference type="InterPro" id="IPR011856">
    <property type="entry name" value="tRNA_endonuc-like_dom_sf"/>
</dbReference>
<dbReference type="CDD" id="cd20736">
    <property type="entry name" value="PoNe_Nuclease"/>
    <property type="match status" value="1"/>
</dbReference>
<dbReference type="EMBL" id="PIPF01000013">
    <property type="protein sequence ID" value="RWU81888.1"/>
    <property type="molecule type" value="Genomic_DNA"/>
</dbReference>
<organism evidence="3 5">
    <name type="scientific">Janibacter hoylei PVAS-1</name>
    <dbReference type="NCBI Taxonomy" id="1210046"/>
    <lineage>
        <taxon>Bacteria</taxon>
        <taxon>Bacillati</taxon>
        <taxon>Actinomycetota</taxon>
        <taxon>Actinomycetes</taxon>
        <taxon>Micrococcales</taxon>
        <taxon>Intrasporangiaceae</taxon>
        <taxon>Janibacter</taxon>
    </lineage>
</organism>
<dbReference type="Gene3D" id="3.40.1350.10">
    <property type="match status" value="1"/>
</dbReference>